<evidence type="ECO:0000256" key="2">
    <source>
        <dbReference type="SAM" id="Phobius"/>
    </source>
</evidence>
<keyword evidence="2" id="KW-0812">Transmembrane</keyword>
<keyword evidence="2" id="KW-0472">Membrane</keyword>
<reference evidence="3 4" key="1">
    <citation type="journal article" date="2021" name="Elife">
        <title>Chloroplast acquisition without the gene transfer in kleptoplastic sea slugs, Plakobranchus ocellatus.</title>
        <authorList>
            <person name="Maeda T."/>
            <person name="Takahashi S."/>
            <person name="Yoshida T."/>
            <person name="Shimamura S."/>
            <person name="Takaki Y."/>
            <person name="Nagai Y."/>
            <person name="Toyoda A."/>
            <person name="Suzuki Y."/>
            <person name="Arimoto A."/>
            <person name="Ishii H."/>
            <person name="Satoh N."/>
            <person name="Nishiyama T."/>
            <person name="Hasebe M."/>
            <person name="Maruyama T."/>
            <person name="Minagawa J."/>
            <person name="Obokata J."/>
            <person name="Shigenobu S."/>
        </authorList>
    </citation>
    <scope>NUCLEOTIDE SEQUENCE [LARGE SCALE GENOMIC DNA]</scope>
</reference>
<evidence type="ECO:0000313" key="3">
    <source>
        <dbReference type="EMBL" id="GFS25281.1"/>
    </source>
</evidence>
<dbReference type="Proteomes" id="UP000762676">
    <property type="component" value="Unassembled WGS sequence"/>
</dbReference>
<evidence type="ECO:0000313" key="4">
    <source>
        <dbReference type="Proteomes" id="UP000762676"/>
    </source>
</evidence>
<feature type="region of interest" description="Disordered" evidence="1">
    <location>
        <begin position="148"/>
        <end position="171"/>
    </location>
</feature>
<feature type="compositionally biased region" description="Polar residues" evidence="1">
    <location>
        <begin position="153"/>
        <end position="171"/>
    </location>
</feature>
<gene>
    <name evidence="3" type="ORF">ElyMa_003437600</name>
</gene>
<keyword evidence="4" id="KW-1185">Reference proteome</keyword>
<sequence length="296" mass="32679">MNPGAPVITVKYPPESNYVYPNQMLEAGCLTLTDKGGKVKFRLQHSVSNFTDFDGLKANNSATFTLEENGVYVEVDRRCFPRSKARLTLLVATSPVAVSPRSPVLTLDNSGELALGTDLMASCDACVGSGGKLAWTLTTRHSQLKWIVDPDNPSHTIESSGQTKEPTTQTQDVKNTTITWKFESDHDCGPRIKSRFQLKVQHEMEDSVLTCGILNPRWNQHESKENHVKSAVIKVGVTTILAVVVVVSLVVTITGLAVAASQSKLYRKMRKSKSKKGEKYQILVFSGLLFLFFLLF</sequence>
<accession>A0AAV4JXJ4</accession>
<dbReference type="EMBL" id="BMAT01007051">
    <property type="protein sequence ID" value="GFS25281.1"/>
    <property type="molecule type" value="Genomic_DNA"/>
</dbReference>
<keyword evidence="2" id="KW-1133">Transmembrane helix</keyword>
<evidence type="ECO:0008006" key="5">
    <source>
        <dbReference type="Google" id="ProtNLM"/>
    </source>
</evidence>
<name>A0AAV4JXJ4_9GAST</name>
<evidence type="ECO:0000256" key="1">
    <source>
        <dbReference type="SAM" id="MobiDB-lite"/>
    </source>
</evidence>
<dbReference type="AlphaFoldDB" id="A0AAV4JXJ4"/>
<proteinExistence type="predicted"/>
<protein>
    <recommendedName>
        <fullName evidence="5">Ig-like domain-containing protein</fullName>
    </recommendedName>
</protein>
<feature type="transmembrane region" description="Helical" evidence="2">
    <location>
        <begin position="235"/>
        <end position="259"/>
    </location>
</feature>
<organism evidence="3 4">
    <name type="scientific">Elysia marginata</name>
    <dbReference type="NCBI Taxonomy" id="1093978"/>
    <lineage>
        <taxon>Eukaryota</taxon>
        <taxon>Metazoa</taxon>
        <taxon>Spiralia</taxon>
        <taxon>Lophotrochozoa</taxon>
        <taxon>Mollusca</taxon>
        <taxon>Gastropoda</taxon>
        <taxon>Heterobranchia</taxon>
        <taxon>Euthyneura</taxon>
        <taxon>Panpulmonata</taxon>
        <taxon>Sacoglossa</taxon>
        <taxon>Placobranchoidea</taxon>
        <taxon>Plakobranchidae</taxon>
        <taxon>Elysia</taxon>
    </lineage>
</organism>
<comment type="caution">
    <text evidence="3">The sequence shown here is derived from an EMBL/GenBank/DDBJ whole genome shotgun (WGS) entry which is preliminary data.</text>
</comment>
<feature type="transmembrane region" description="Helical" evidence="2">
    <location>
        <begin position="280"/>
        <end position="295"/>
    </location>
</feature>